<protein>
    <submittedName>
        <fullName evidence="2">Uncharacterized protein</fullName>
    </submittedName>
</protein>
<dbReference type="InterPro" id="IPR046579">
    <property type="entry name" value="DUF6639"/>
</dbReference>
<dbReference type="EMBL" id="FTOQ01000003">
    <property type="protein sequence ID" value="SIS75877.1"/>
    <property type="molecule type" value="Genomic_DNA"/>
</dbReference>
<evidence type="ECO:0000256" key="1">
    <source>
        <dbReference type="SAM" id="SignalP"/>
    </source>
</evidence>
<dbReference type="OrthoDB" id="7830139at2"/>
<keyword evidence="3" id="KW-1185">Reference proteome</keyword>
<dbReference type="AlphaFoldDB" id="A0A1N7LPV4"/>
<dbReference type="RefSeq" id="WP_076446518.1">
    <property type="nucleotide sequence ID" value="NZ_FTOQ01000003.1"/>
</dbReference>
<feature type="signal peptide" evidence="1">
    <location>
        <begin position="1"/>
        <end position="21"/>
    </location>
</feature>
<evidence type="ECO:0000313" key="3">
    <source>
        <dbReference type="Proteomes" id="UP000186684"/>
    </source>
</evidence>
<organism evidence="2 3">
    <name type="scientific">Roseivivax lentus</name>
    <dbReference type="NCBI Taxonomy" id="633194"/>
    <lineage>
        <taxon>Bacteria</taxon>
        <taxon>Pseudomonadati</taxon>
        <taxon>Pseudomonadota</taxon>
        <taxon>Alphaproteobacteria</taxon>
        <taxon>Rhodobacterales</taxon>
        <taxon>Roseobacteraceae</taxon>
        <taxon>Roseivivax</taxon>
    </lineage>
</organism>
<accession>A0A1N7LPV4</accession>
<evidence type="ECO:0000313" key="2">
    <source>
        <dbReference type="EMBL" id="SIS75877.1"/>
    </source>
</evidence>
<name>A0A1N7LPV4_9RHOB</name>
<keyword evidence="1" id="KW-0732">Signal</keyword>
<sequence>MPGPVRFAILPLILCAGIAHANGAACENGLVAVKDAPEALSARICAAADLAISLFAECGLSLAAPVEVSLRDSIDPPCFGLFHCGERRIELLTPEAMAEGLRGESVFAHVPPLRFFDSVVVHELAHALYDQVDCPFASCMATAEYMAYGYQIDSLTPQDRAPIAGAEGADEPVPRDMINPFIVMMAPDRFATAAWHHLQQREDVCAWRQGIMSGAILFDHENP</sequence>
<gene>
    <name evidence="2" type="ORF">SAMN05421759_10351</name>
</gene>
<reference evidence="3" key="1">
    <citation type="submission" date="2017-01" db="EMBL/GenBank/DDBJ databases">
        <authorList>
            <person name="Varghese N."/>
            <person name="Submissions S."/>
        </authorList>
    </citation>
    <scope>NUCLEOTIDE SEQUENCE [LARGE SCALE GENOMIC DNA]</scope>
    <source>
        <strain evidence="3">DSM 29430</strain>
    </source>
</reference>
<feature type="chain" id="PRO_5012591325" evidence="1">
    <location>
        <begin position="22"/>
        <end position="223"/>
    </location>
</feature>
<proteinExistence type="predicted"/>
<dbReference type="Pfam" id="PF20344">
    <property type="entry name" value="DUF6639"/>
    <property type="match status" value="1"/>
</dbReference>
<dbReference type="Proteomes" id="UP000186684">
    <property type="component" value="Unassembled WGS sequence"/>
</dbReference>